<dbReference type="Pfam" id="PF03682">
    <property type="entry name" value="UPF0158"/>
    <property type="match status" value="1"/>
</dbReference>
<reference evidence="1 2" key="1">
    <citation type="journal article" date="2018" name="J. Microbiol.">
        <title>Salicibibacter kimchii gen. nov., sp. nov., a moderately halophilic and alkalitolerant bacterium in the family Bacillaceae, isolated from kimchi.</title>
        <authorList>
            <person name="Jang J.Y."/>
            <person name="Oh Y.J."/>
            <person name="Lim S.K."/>
            <person name="Park H.K."/>
            <person name="Lee C."/>
            <person name="Kim J.Y."/>
            <person name="Lee M.A."/>
            <person name="Choi H.J."/>
        </authorList>
    </citation>
    <scope>NUCLEOTIDE SEQUENCE [LARGE SCALE GENOMIC DNA]</scope>
    <source>
        <strain evidence="1 2">NKC1-1</strain>
    </source>
</reference>
<accession>A0A345BXF0</accession>
<sequence length="184" mass="21996">MRNRKLYEKKRNERECVKHSLFVCERGVTMNKPVDLLEVAEAIDVDADELHQFVNRKTGEVEVINEDALRKADWEKPHDEVNEWQKEERALAEDIIENEDDYEPIPDSYAINDYRLMEIFIDSLTDEKKQATLAQAIRGKGAFRRFKDRIIDLGVADDWYEFKDKEYLAFARQWCEEKDIQYRE</sequence>
<dbReference type="Proteomes" id="UP000252100">
    <property type="component" value="Chromosome"/>
</dbReference>
<dbReference type="InterPro" id="IPR005361">
    <property type="entry name" value="UPF0158"/>
</dbReference>
<evidence type="ECO:0000313" key="1">
    <source>
        <dbReference type="EMBL" id="AXF55631.1"/>
    </source>
</evidence>
<dbReference type="KEGG" id="rue:DT065_06085"/>
<gene>
    <name evidence="1" type="ORF">DT065_06085</name>
</gene>
<evidence type="ECO:0000313" key="2">
    <source>
        <dbReference type="Proteomes" id="UP000252100"/>
    </source>
</evidence>
<keyword evidence="2" id="KW-1185">Reference proteome</keyword>
<organism evidence="1 2">
    <name type="scientific">Salicibibacter kimchii</name>
    <dbReference type="NCBI Taxonomy" id="2099786"/>
    <lineage>
        <taxon>Bacteria</taxon>
        <taxon>Bacillati</taxon>
        <taxon>Bacillota</taxon>
        <taxon>Bacilli</taxon>
        <taxon>Bacillales</taxon>
        <taxon>Bacillaceae</taxon>
        <taxon>Salicibibacter</taxon>
    </lineage>
</organism>
<proteinExistence type="predicted"/>
<dbReference type="EMBL" id="CP031092">
    <property type="protein sequence ID" value="AXF55631.1"/>
    <property type="molecule type" value="Genomic_DNA"/>
</dbReference>
<protein>
    <submittedName>
        <fullName evidence="1">Uncharacterized protein</fullName>
    </submittedName>
</protein>
<dbReference type="AlphaFoldDB" id="A0A345BXF0"/>
<name>A0A345BXF0_9BACI</name>